<evidence type="ECO:0000259" key="5">
    <source>
        <dbReference type="SMART" id="SM00382"/>
    </source>
</evidence>
<name>A0A2C9U963_MANES</name>
<protein>
    <recommendedName>
        <fullName evidence="5">AAA+ ATPase domain-containing protein</fullName>
    </recommendedName>
</protein>
<evidence type="ECO:0000256" key="4">
    <source>
        <dbReference type="ARBA" id="ARBA00022840"/>
    </source>
</evidence>
<comment type="similarity">
    <text evidence="1">Belongs to the disease resistance NB-LRR family.</text>
</comment>
<reference evidence="6" key="1">
    <citation type="submission" date="2016-02" db="EMBL/GenBank/DDBJ databases">
        <title>WGS assembly of Manihot esculenta.</title>
        <authorList>
            <person name="Bredeson J.V."/>
            <person name="Prochnik S.E."/>
            <person name="Lyons J.B."/>
            <person name="Schmutz J."/>
            <person name="Grimwood J."/>
            <person name="Vrebalov J."/>
            <person name="Bart R.S."/>
            <person name="Amuge T."/>
            <person name="Ferguson M.E."/>
            <person name="Green R."/>
            <person name="Putnam N."/>
            <person name="Stites J."/>
            <person name="Rounsley S."/>
            <person name="Rokhsar D.S."/>
        </authorList>
    </citation>
    <scope>NUCLEOTIDE SEQUENCE [LARGE SCALE GENOMIC DNA]</scope>
    <source>
        <tissue evidence="6">Leaf</tissue>
    </source>
</reference>
<evidence type="ECO:0000256" key="1">
    <source>
        <dbReference type="ARBA" id="ARBA00008894"/>
    </source>
</evidence>
<dbReference type="Gene3D" id="3.80.10.10">
    <property type="entry name" value="Ribonuclease Inhibitor"/>
    <property type="match status" value="5"/>
</dbReference>
<dbReference type="SUPFAM" id="SSF52047">
    <property type="entry name" value="RNI-like"/>
    <property type="match status" value="3"/>
</dbReference>
<sequence>MGLEYIVSSVSAVVEYTVVPIKRRIGYVLNYKSKVEDLELHYEKLRYSMERMHHSIDEAKRNGEDIQMDVIKWMTSAKETALETEKFIADENQAKRCFIGLCPNLMKRYQFNKRAEKKIFAIVKLLDEGQFEKISYRPPLQLSLATSSDGSNSLHSRKIILEEVLGSLADPNINLIGVYGMGGVGKTTLAKEVCRQALERRQFDVAVMAVVSPEADYRRMQAQIADGLGLKFDEMTLLGRAARLSLRIKRETKILLVLDDIWQPINFEELGIPNHKGCKILLTTRNRDVLRRMGADINFALEVLREEEAMRLFETMVGDANKDLELQPIATEVVKRCAGLPLLIVAVARSLRSKDLYAWKDAAEQLSRVEEPGIYLTVYRAVELSYHYLDGDEVKSVFLLCGLLRHKNIWIPDLLKYSIGLGLLKNTHTIDAARNRLHKLISDLKARCLLLDGTMNGFVTMHDVLQDVAVSIASKNGQVFMVRSESRPVEWPEDTLKSCTGISLRSCDRLELPEKLECPKLEFLLLHAKDLSLSIPDFFFEGIQKLRVLDFSGISFSHLPASLVFLTNLRTLRLDHCILLDVCIIGELKNLEILTFVGSDIVELPREMAQLNRLKLLDLSHCSKLKVIPANVISWMVRLEELYVGNSFNGWEIEGLSDRGNASLAEVKSLPHLTALEIHIQDANTIPKDLFSERLERFRILIGGEWDWDIGNYEVLRLLKLKLNTSIHLEHGLKMLLNRTEDLYLDEIKGIKSLLYDLNIEGFPQLKHLHVQNNSEVKHVVDSVKWVSYAAFPILQSLSLENLVNLKKICHGELAASSFSKLRSLKIKSCHKLKNLFAFNIIRGLLQLQEMEVTNCKNMEEIVADEDAHSSNVEYEAVEFSQFRSLALKGLPTLRSFCSIAKVPSTVHSGFKDIVEEDELSIPPPLFTFMVPNLEELKVSSIPCERIWHSHSQFPTASSHLTSLIVHGCHNLKYVFTFSMAKCAPRLKKLEISDCELMNEIIATDEFAEEPGMSRLLFTDLEVLKLQNLPNVSSFCNACDLIECPSLRNLLIKKCPAMETLISNSIANNKATDEAKLEESHRSKTRSFFNEKVVLPNLEEMELSHISQVENIWLSQLAPDSFPKLKSIRIKYCENLRILFPFNALLAFRSLEKLGVIDCCCLEEIYQLQQFNGEGINEEAEFQLTELYLSGLHKLRTIWSNDPRGIFNFDNIHLIHVSHCQVLKHLFPASIARRLPLLKQLAIRSCGVEEIVAEEGDMGEIPRFVFPRLTSSELQNLPNLRSFYRGMHTLEWPVLKYLKFFGCDKVMKFSLEDASSQEDIPIQQSLFVAAKVFPNLEELSIDGKDMMMILEWQLPKKIFYMLKLLELRSFEEELPVSLFGFLGRLQNLEKIVLSDSSVKELFLCEGIDVAPEGLPRIRYLELNRLFDLKNKGKQDSQLLQNVEILKVQFCENLVNLVSSSASFHNLTYLEVCHCNELRKLVTSSVAKTMLNLEKLRVEECAMLTEIVAEEQEETYDEIVFSKLKTVALVGLRNLTSFCSAGHTFNFPSLKKVTLARCPKLRIFTHGILCTPNLERVLTEFPGDKRRRVESSLNATIEQMYAEMNA</sequence>
<keyword evidence="4" id="KW-0067">ATP-binding</keyword>
<feature type="domain" description="AAA+ ATPase" evidence="5">
    <location>
        <begin position="172"/>
        <end position="305"/>
    </location>
</feature>
<dbReference type="Gene3D" id="1.10.8.430">
    <property type="entry name" value="Helical domain of apoptotic protease-activating factors"/>
    <property type="match status" value="1"/>
</dbReference>
<dbReference type="InterPro" id="IPR057135">
    <property type="entry name" value="At4g27190-like_LRR"/>
</dbReference>
<dbReference type="InterPro" id="IPR027417">
    <property type="entry name" value="P-loop_NTPase"/>
</dbReference>
<dbReference type="SUPFAM" id="SSF52540">
    <property type="entry name" value="P-loop containing nucleoside triphosphate hydrolases"/>
    <property type="match status" value="1"/>
</dbReference>
<dbReference type="GO" id="GO:0006952">
    <property type="term" value="P:defense response"/>
    <property type="evidence" value="ECO:0007669"/>
    <property type="project" value="UniProtKB-KW"/>
</dbReference>
<dbReference type="InterPro" id="IPR042197">
    <property type="entry name" value="Apaf_helical"/>
</dbReference>
<dbReference type="InterPro" id="IPR003593">
    <property type="entry name" value="AAA+_ATPase"/>
</dbReference>
<dbReference type="SMART" id="SM00382">
    <property type="entry name" value="AAA"/>
    <property type="match status" value="1"/>
</dbReference>
<dbReference type="EMBL" id="CM004402">
    <property type="protein sequence ID" value="OAY26503.1"/>
    <property type="molecule type" value="Genomic_DNA"/>
</dbReference>
<dbReference type="PANTHER" id="PTHR33463:SF181">
    <property type="entry name" value="AAA+ ATPASE DOMAIN-CONTAINING PROTEIN"/>
    <property type="match status" value="1"/>
</dbReference>
<dbReference type="FunFam" id="3.40.50.300:FF:001091">
    <property type="entry name" value="Probable disease resistance protein At1g61300"/>
    <property type="match status" value="1"/>
</dbReference>
<accession>A0A2C9U963</accession>
<evidence type="ECO:0000256" key="3">
    <source>
        <dbReference type="ARBA" id="ARBA00022821"/>
    </source>
</evidence>
<dbReference type="SUPFAM" id="SSF52058">
    <property type="entry name" value="L domain-like"/>
    <property type="match status" value="1"/>
</dbReference>
<dbReference type="Pfam" id="PF00931">
    <property type="entry name" value="NB-ARC"/>
    <property type="match status" value="1"/>
</dbReference>
<dbReference type="PANTHER" id="PTHR33463">
    <property type="entry name" value="NB-ARC DOMAIN-CONTAINING PROTEIN-RELATED"/>
    <property type="match status" value="1"/>
</dbReference>
<keyword evidence="3" id="KW-0611">Plant defense</keyword>
<keyword evidence="2" id="KW-0547">Nucleotide-binding</keyword>
<dbReference type="Pfam" id="PF23247">
    <property type="entry name" value="LRR_RPS2"/>
    <property type="match status" value="4"/>
</dbReference>
<dbReference type="GO" id="GO:0005524">
    <property type="term" value="F:ATP binding"/>
    <property type="evidence" value="ECO:0007669"/>
    <property type="project" value="UniProtKB-KW"/>
</dbReference>
<gene>
    <name evidence="6" type="ORF">MANES_16G052600</name>
</gene>
<evidence type="ECO:0000256" key="2">
    <source>
        <dbReference type="ARBA" id="ARBA00022741"/>
    </source>
</evidence>
<dbReference type="InterPro" id="IPR002182">
    <property type="entry name" value="NB-ARC"/>
</dbReference>
<dbReference type="PRINTS" id="PR00364">
    <property type="entry name" value="DISEASERSIST"/>
</dbReference>
<organism evidence="6">
    <name type="scientific">Manihot esculenta</name>
    <name type="common">Cassava</name>
    <name type="synonym">Jatropha manihot</name>
    <dbReference type="NCBI Taxonomy" id="3983"/>
    <lineage>
        <taxon>Eukaryota</taxon>
        <taxon>Viridiplantae</taxon>
        <taxon>Streptophyta</taxon>
        <taxon>Embryophyta</taxon>
        <taxon>Tracheophyta</taxon>
        <taxon>Spermatophyta</taxon>
        <taxon>Magnoliopsida</taxon>
        <taxon>eudicotyledons</taxon>
        <taxon>Gunneridae</taxon>
        <taxon>Pentapetalae</taxon>
        <taxon>rosids</taxon>
        <taxon>fabids</taxon>
        <taxon>Malpighiales</taxon>
        <taxon>Euphorbiaceae</taxon>
        <taxon>Crotonoideae</taxon>
        <taxon>Manihoteae</taxon>
        <taxon>Manihot</taxon>
    </lineage>
</organism>
<dbReference type="InterPro" id="IPR032675">
    <property type="entry name" value="LRR_dom_sf"/>
</dbReference>
<dbReference type="InterPro" id="IPR050905">
    <property type="entry name" value="Plant_NBS-LRR"/>
</dbReference>
<dbReference type="STRING" id="3983.A0A2C9U963"/>
<dbReference type="Gene3D" id="3.40.50.300">
    <property type="entry name" value="P-loop containing nucleotide triphosphate hydrolases"/>
    <property type="match status" value="1"/>
</dbReference>
<evidence type="ECO:0000313" key="6">
    <source>
        <dbReference type="EMBL" id="OAY26503.1"/>
    </source>
</evidence>
<dbReference type="GO" id="GO:0043531">
    <property type="term" value="F:ADP binding"/>
    <property type="evidence" value="ECO:0007669"/>
    <property type="project" value="InterPro"/>
</dbReference>
<proteinExistence type="inferred from homology"/>